<sequence length="82" mass="9397">MSDYVKKQNKDLEISWIGIDGFLIVLYLAIVGIIFYALKTSNDFIVGKFIPYAVMAAVTGIFLTYLVNVFTFMKNHHEESNR</sequence>
<proteinExistence type="predicted"/>
<feature type="transmembrane region" description="Helical" evidence="1">
    <location>
        <begin position="49"/>
        <end position="73"/>
    </location>
</feature>
<feature type="transmembrane region" description="Helical" evidence="1">
    <location>
        <begin position="12"/>
        <end position="37"/>
    </location>
</feature>
<dbReference type="EMBL" id="FXBB01000024">
    <property type="protein sequence ID" value="SMG38206.1"/>
    <property type="molecule type" value="Genomic_DNA"/>
</dbReference>
<name>A0A1X7KBH7_9BACT</name>
<dbReference type="OrthoDB" id="1683542at2"/>
<keyword evidence="1" id="KW-0812">Transmembrane</keyword>
<reference evidence="3" key="1">
    <citation type="submission" date="2017-04" db="EMBL/GenBank/DDBJ databases">
        <authorList>
            <person name="Varghese N."/>
            <person name="Submissions S."/>
        </authorList>
    </citation>
    <scope>NUCLEOTIDE SEQUENCE [LARGE SCALE GENOMIC DNA]</scope>
    <source>
        <strain evidence="3">USBA 82</strain>
    </source>
</reference>
<keyword evidence="3" id="KW-1185">Reference proteome</keyword>
<keyword evidence="1" id="KW-0472">Membrane</keyword>
<dbReference type="Proteomes" id="UP000193355">
    <property type="component" value="Unassembled WGS sequence"/>
</dbReference>
<protein>
    <submittedName>
        <fullName evidence="2">Uncharacterized protein</fullName>
    </submittedName>
</protein>
<dbReference type="AlphaFoldDB" id="A0A1X7KBH7"/>
<evidence type="ECO:0000313" key="3">
    <source>
        <dbReference type="Proteomes" id="UP000193355"/>
    </source>
</evidence>
<evidence type="ECO:0000256" key="1">
    <source>
        <dbReference type="SAM" id="Phobius"/>
    </source>
</evidence>
<dbReference type="RefSeq" id="WP_085545057.1">
    <property type="nucleotide sequence ID" value="NZ_FXBB01000024.1"/>
</dbReference>
<evidence type="ECO:0000313" key="2">
    <source>
        <dbReference type="EMBL" id="SMG38206.1"/>
    </source>
</evidence>
<dbReference type="STRING" id="561720.SAMN06275492_12443"/>
<keyword evidence="1" id="KW-1133">Transmembrane helix</keyword>
<gene>
    <name evidence="2" type="ORF">SAMN06275492_12443</name>
</gene>
<organism evidence="2 3">
    <name type="scientific">Dethiosulfovibrio salsuginis</name>
    <dbReference type="NCBI Taxonomy" id="561720"/>
    <lineage>
        <taxon>Bacteria</taxon>
        <taxon>Thermotogati</taxon>
        <taxon>Synergistota</taxon>
        <taxon>Synergistia</taxon>
        <taxon>Synergistales</taxon>
        <taxon>Dethiosulfovibrionaceae</taxon>
        <taxon>Dethiosulfovibrio</taxon>
    </lineage>
</organism>
<accession>A0A1X7KBH7</accession>